<dbReference type="Gene3D" id="3.30.1520.10">
    <property type="entry name" value="Phox-like domain"/>
    <property type="match status" value="1"/>
</dbReference>
<comment type="caution">
    <text evidence="2">The sequence shown here is derived from an EMBL/GenBank/DDBJ whole genome shotgun (WGS) entry which is preliminary data.</text>
</comment>
<organism evidence="2 3">
    <name type="scientific">Thraustotheca clavata</name>
    <dbReference type="NCBI Taxonomy" id="74557"/>
    <lineage>
        <taxon>Eukaryota</taxon>
        <taxon>Sar</taxon>
        <taxon>Stramenopiles</taxon>
        <taxon>Oomycota</taxon>
        <taxon>Saprolegniomycetes</taxon>
        <taxon>Saprolegniales</taxon>
        <taxon>Achlyaceae</taxon>
        <taxon>Thraustotheca</taxon>
    </lineage>
</organism>
<dbReference type="CDD" id="cd06093">
    <property type="entry name" value="PX_domain"/>
    <property type="match status" value="1"/>
</dbReference>
<protein>
    <recommendedName>
        <fullName evidence="1">PX domain-containing protein</fullName>
    </recommendedName>
</protein>
<dbReference type="PROSITE" id="PS50195">
    <property type="entry name" value="PX"/>
    <property type="match status" value="1"/>
</dbReference>
<dbReference type="Proteomes" id="UP000243217">
    <property type="component" value="Unassembled WGS sequence"/>
</dbReference>
<evidence type="ECO:0000313" key="2">
    <source>
        <dbReference type="EMBL" id="OQR99529.1"/>
    </source>
</evidence>
<proteinExistence type="predicted"/>
<name>A0A1V9ZNH1_9STRA</name>
<dbReference type="Pfam" id="PF00787">
    <property type="entry name" value="PX"/>
    <property type="match status" value="1"/>
</dbReference>
<dbReference type="InterPro" id="IPR036871">
    <property type="entry name" value="PX_dom_sf"/>
</dbReference>
<dbReference type="InterPro" id="IPR001683">
    <property type="entry name" value="PX_dom"/>
</dbReference>
<reference evidence="2 3" key="1">
    <citation type="journal article" date="2014" name="Genome Biol. Evol.">
        <title>The secreted proteins of Achlya hypogyna and Thraustotheca clavata identify the ancestral oomycete secretome and reveal gene acquisitions by horizontal gene transfer.</title>
        <authorList>
            <person name="Misner I."/>
            <person name="Blouin N."/>
            <person name="Leonard G."/>
            <person name="Richards T.A."/>
            <person name="Lane C.E."/>
        </authorList>
    </citation>
    <scope>NUCLEOTIDE SEQUENCE [LARGE SCALE GENOMIC DNA]</scope>
    <source>
        <strain evidence="2 3">ATCC 34112</strain>
    </source>
</reference>
<dbReference type="EMBL" id="JNBS01001799">
    <property type="protein sequence ID" value="OQR99529.1"/>
    <property type="molecule type" value="Genomic_DNA"/>
</dbReference>
<dbReference type="GO" id="GO:0035091">
    <property type="term" value="F:phosphatidylinositol binding"/>
    <property type="evidence" value="ECO:0007669"/>
    <property type="project" value="InterPro"/>
</dbReference>
<dbReference type="SUPFAM" id="SSF64268">
    <property type="entry name" value="PX domain"/>
    <property type="match status" value="1"/>
</dbReference>
<evidence type="ECO:0000259" key="1">
    <source>
        <dbReference type="PROSITE" id="PS50195"/>
    </source>
</evidence>
<gene>
    <name evidence="2" type="ORF">THRCLA_21820</name>
</gene>
<dbReference type="AlphaFoldDB" id="A0A1V9ZNH1"/>
<feature type="domain" description="PX" evidence="1">
    <location>
        <begin position="1"/>
        <end position="119"/>
    </location>
</feature>
<keyword evidence="3" id="KW-1185">Reference proteome</keyword>
<evidence type="ECO:0000313" key="3">
    <source>
        <dbReference type="Proteomes" id="UP000243217"/>
    </source>
</evidence>
<sequence>MYVLDIVSYGPNKATKAHHAFIQFQIRVGEIGGRKQFVICKRFREFVQLYHEMIANDFDPPELPLTGPFMSLWLVWNQQSALEYRKNALQKILEYVNMQPILQEMDCFKSFVGDCPEAKSGYISLSQFRRSIDIENPKPSSHPV</sequence>
<accession>A0A1V9ZNH1</accession>
<dbReference type="OrthoDB" id="428895at2759"/>